<gene>
    <name evidence="2" type="ORF">TCLT_LOCUS6767</name>
</gene>
<evidence type="ECO:0000256" key="1">
    <source>
        <dbReference type="SAM" id="MobiDB-lite"/>
    </source>
</evidence>
<keyword evidence="3" id="KW-1185">Reference proteome</keyword>
<proteinExistence type="predicted"/>
<sequence>MNERVGSYTINQRTKPVGETEVPFGNPLEEPGTLLTKSQNDQFGIASKMMTNNTANQLTVSTSLITSLLLENCEGKMYDRRQRRFSTLVEVERGHLLRLVMDGSLEARQFNDIHEEVDNLCEKDVLFMKCIEFSNIYLRVPTKKIVYLSDLEVSLLKAIHDTEIRFRFYHDSDLFNFVCQLKIGDRVVVQLKGGNVEQECFKPGWVKWRGELVPGDGFLFGIRFEVGIFHLFCSH</sequence>
<accession>A0A0N5D1P3</accession>
<feature type="region of interest" description="Disordered" evidence="1">
    <location>
        <begin position="1"/>
        <end position="32"/>
    </location>
</feature>
<dbReference type="OMA" id="NCDGSMY"/>
<reference evidence="4" key="1">
    <citation type="submission" date="2017-02" db="UniProtKB">
        <authorList>
            <consortium name="WormBaseParasite"/>
        </authorList>
    </citation>
    <scope>IDENTIFICATION</scope>
</reference>
<evidence type="ECO:0000313" key="2">
    <source>
        <dbReference type="EMBL" id="VDN04156.1"/>
    </source>
</evidence>
<evidence type="ECO:0000313" key="3">
    <source>
        <dbReference type="Proteomes" id="UP000276776"/>
    </source>
</evidence>
<dbReference type="OrthoDB" id="5819877at2759"/>
<organism evidence="4">
    <name type="scientific">Thelazia callipaeda</name>
    <name type="common">Oriental eyeworm</name>
    <name type="synonym">Parasitic nematode</name>
    <dbReference type="NCBI Taxonomy" id="103827"/>
    <lineage>
        <taxon>Eukaryota</taxon>
        <taxon>Metazoa</taxon>
        <taxon>Ecdysozoa</taxon>
        <taxon>Nematoda</taxon>
        <taxon>Chromadorea</taxon>
        <taxon>Rhabditida</taxon>
        <taxon>Spirurina</taxon>
        <taxon>Spiruromorpha</taxon>
        <taxon>Thelazioidea</taxon>
        <taxon>Thelaziidae</taxon>
        <taxon>Thelazia</taxon>
    </lineage>
</organism>
<reference evidence="2 3" key="2">
    <citation type="submission" date="2018-11" db="EMBL/GenBank/DDBJ databases">
        <authorList>
            <consortium name="Pathogen Informatics"/>
        </authorList>
    </citation>
    <scope>NUCLEOTIDE SEQUENCE [LARGE SCALE GENOMIC DNA]</scope>
</reference>
<name>A0A0N5D1P3_THECL</name>
<dbReference type="WBParaSite" id="TCLT_0000677801-mRNA-1">
    <property type="protein sequence ID" value="TCLT_0000677801-mRNA-1"/>
    <property type="gene ID" value="TCLT_0000677801"/>
</dbReference>
<dbReference type="AlphaFoldDB" id="A0A0N5D1P3"/>
<evidence type="ECO:0000313" key="4">
    <source>
        <dbReference type="WBParaSite" id="TCLT_0000677801-mRNA-1"/>
    </source>
</evidence>
<dbReference type="EMBL" id="UYYF01004443">
    <property type="protein sequence ID" value="VDN04156.1"/>
    <property type="molecule type" value="Genomic_DNA"/>
</dbReference>
<dbReference type="Proteomes" id="UP000276776">
    <property type="component" value="Unassembled WGS sequence"/>
</dbReference>
<protein>
    <submittedName>
        <fullName evidence="4">TF-B3 domain-containing protein</fullName>
    </submittedName>
</protein>
<dbReference type="STRING" id="103827.A0A0N5D1P3"/>